<accession>W8PTM7</accession>
<evidence type="ECO:0000313" key="2">
    <source>
        <dbReference type="Proteomes" id="UP000201363"/>
    </source>
</evidence>
<reference evidence="1 2" key="1">
    <citation type="journal article" date="2014" name="Arch. Virol.">
        <title>Whole-genome sequencing of a green bush viper reovirus reveals a shared evolutionary history between reptilian and unusual mammalian orthoreoviruses.</title>
        <authorList>
            <person name="Banyai K."/>
            <person name="Borzak R."/>
            <person name="Ihasz K."/>
            <person name="Feher E."/>
            <person name="Dan A."/>
            <person name="Jakab F."/>
            <person name="Papp T."/>
            <person name="Hetzel U."/>
            <person name="Marschang R.E."/>
            <person name="Farkas S.L."/>
        </authorList>
    </citation>
    <scope>NUCLEOTIDE SEQUENCE [LARGE SCALE GENOMIC DNA]</scope>
    <source>
        <strain evidence="1 2">47/02</strain>
    </source>
</reference>
<dbReference type="Gene3D" id="1.20.5.170">
    <property type="match status" value="1"/>
</dbReference>
<sequence>MSNLFTDAQRSAIIRICLAMSDGGAGTGNIDEVEKQVKELSVEVASIQTEITDLATNLGRLDQKVNSLGGDVLGLSNDITILKGHVEEIITQVRRQVEQITALETSVSQNIRDIDTVRNTVADLGTLVVSEKTRLDNVTRDVSTQALSITDLQQRVSKLERESEPTSYEWPLKKDATTGLLKLIWDPWFLETTPIMGLSWAQTGVDIGPTTGQGAWHKQDGTYLFTVQLNFVFSRYRSMGAFSLATGNALLSGSKVELRIPYTTSGTGMSGTEFENMTPTSTSKFPLTFVTRITVGASELTMPITLTIKRIDTVDHIVLTPADLPSLENYPCYLKGESTFYYMRYRQLT</sequence>
<dbReference type="GeneID" id="18733199"/>
<dbReference type="RefSeq" id="YP_009020582.1">
    <property type="nucleotide sequence ID" value="NC_023822.1"/>
</dbReference>
<dbReference type="KEGG" id="vg:18733199"/>
<dbReference type="EMBL" id="KC852161">
    <property type="protein sequence ID" value="AHL26970.1"/>
    <property type="molecule type" value="Genomic_RNA"/>
</dbReference>
<evidence type="ECO:0000313" key="1">
    <source>
        <dbReference type="EMBL" id="AHL26970.1"/>
    </source>
</evidence>
<organism evidence="1 2">
    <name type="scientific">Reptilian orthoreovirus</name>
    <dbReference type="NCBI Taxonomy" id="226613"/>
    <lineage>
        <taxon>Viruses</taxon>
        <taxon>Riboviria</taxon>
        <taxon>Orthornavirae</taxon>
        <taxon>Duplornaviricota</taxon>
        <taxon>Resentoviricetes</taxon>
        <taxon>Reovirales</taxon>
        <taxon>Spinareoviridae</taxon>
        <taxon>Orthoreovirus</taxon>
        <taxon>Orthoreovirus reptilis</taxon>
    </lineage>
</organism>
<dbReference type="Gene3D" id="1.20.5.340">
    <property type="match status" value="1"/>
</dbReference>
<name>W8PTM7_9REOV</name>
<gene>
    <name evidence="1" type="primary">SC</name>
</gene>
<keyword evidence="2" id="KW-1185">Reference proteome</keyword>
<proteinExistence type="predicted"/>
<protein>
    <submittedName>
        <fullName evidence="1">Sigma C</fullName>
    </submittedName>
</protein>
<dbReference type="Proteomes" id="UP000201363">
    <property type="component" value="Genome"/>
</dbReference>